<evidence type="ECO:0000256" key="1">
    <source>
        <dbReference type="SAM" id="Phobius"/>
    </source>
</evidence>
<comment type="caution">
    <text evidence="2">The sequence shown here is derived from an EMBL/GenBank/DDBJ whole genome shotgun (WGS) entry which is preliminary data.</text>
</comment>
<organism evidence="2 3">
    <name type="scientific">Phormidesmis priestleyi Ana</name>
    <dbReference type="NCBI Taxonomy" id="1666911"/>
    <lineage>
        <taxon>Bacteria</taxon>
        <taxon>Bacillati</taxon>
        <taxon>Cyanobacteriota</taxon>
        <taxon>Cyanophyceae</taxon>
        <taxon>Leptolyngbyales</taxon>
        <taxon>Leptolyngbyaceae</taxon>
        <taxon>Phormidesmis</taxon>
    </lineage>
</organism>
<keyword evidence="1" id="KW-1133">Transmembrane helix</keyword>
<dbReference type="AlphaFoldDB" id="A0A0P8BTM6"/>
<gene>
    <name evidence="2" type="ORF">HLUCCA11_02865</name>
</gene>
<dbReference type="EMBL" id="LJZR01000002">
    <property type="protein sequence ID" value="KPQ37398.1"/>
    <property type="molecule type" value="Genomic_DNA"/>
</dbReference>
<accession>A0A0P8BTM6</accession>
<dbReference type="Proteomes" id="UP000050465">
    <property type="component" value="Unassembled WGS sequence"/>
</dbReference>
<name>A0A0P8BTM6_9CYAN</name>
<keyword evidence="1" id="KW-0812">Transmembrane</keyword>
<evidence type="ECO:0000313" key="3">
    <source>
        <dbReference type="Proteomes" id="UP000050465"/>
    </source>
</evidence>
<evidence type="ECO:0000313" key="2">
    <source>
        <dbReference type="EMBL" id="KPQ37398.1"/>
    </source>
</evidence>
<keyword evidence="1" id="KW-0472">Membrane</keyword>
<protein>
    <submittedName>
        <fullName evidence="2">Uncharacterized protein</fullName>
    </submittedName>
</protein>
<dbReference type="STRING" id="1666911.HLUCCA11_02865"/>
<reference evidence="2 3" key="1">
    <citation type="submission" date="2015-09" db="EMBL/GenBank/DDBJ databases">
        <title>Identification and resolution of microdiversity through metagenomic sequencing of parallel consortia.</title>
        <authorList>
            <person name="Nelson W.C."/>
            <person name="Romine M.F."/>
            <person name="Lindemann S.R."/>
        </authorList>
    </citation>
    <scope>NUCLEOTIDE SEQUENCE [LARGE SCALE GENOMIC DNA]</scope>
    <source>
        <strain evidence="2">Ana</strain>
    </source>
</reference>
<proteinExistence type="predicted"/>
<sequence length="266" mass="29235">MPKALPNSLPNSLTKKQGVLLGGRSSVGIAMAMPILWSIALLGHAFASPSLSLPNTQPDASLRGLEEHGQPIVQTDPRSLEATGSDLPIALIDLNRFPLFSSASQGNLVASSNLISPTQISSPSLVWTQEKLGDRYGSDRLIEQWRAYRVTEPVPNSLNPNSFNYVDVIVNQRIWNLLSYFERYAFISQFGSETKEYGYSLRVFHSGDIANLEDRRTSQSANFVALRGAYLCPFGQITVPPTPEETAALPCEVVFNRTTGRRVLPN</sequence>
<feature type="transmembrane region" description="Helical" evidence="1">
    <location>
        <begin position="21"/>
        <end position="47"/>
    </location>
</feature>